<dbReference type="Proteomes" id="UP000287651">
    <property type="component" value="Unassembled WGS sequence"/>
</dbReference>
<sequence>MGVRGFFVGALGMCRLLGTLTGRAKIQAVTSCRRRVAYPRSGDLIWLTFMGETFFFVSASFRSSVGYLFVDTCTKAMVSRVGGVGGQVPP</sequence>
<accession>A0A426Z234</accession>
<protein>
    <submittedName>
        <fullName evidence="1">Uncharacterized protein</fullName>
    </submittedName>
</protein>
<dbReference type="AlphaFoldDB" id="A0A426Z234"/>
<evidence type="ECO:0000313" key="1">
    <source>
        <dbReference type="EMBL" id="RRT58037.1"/>
    </source>
</evidence>
<dbReference type="EMBL" id="AMZH03008870">
    <property type="protein sequence ID" value="RRT58037.1"/>
    <property type="molecule type" value="Genomic_DNA"/>
</dbReference>
<organism evidence="1 2">
    <name type="scientific">Ensete ventricosum</name>
    <name type="common">Abyssinian banana</name>
    <name type="synonym">Musa ensete</name>
    <dbReference type="NCBI Taxonomy" id="4639"/>
    <lineage>
        <taxon>Eukaryota</taxon>
        <taxon>Viridiplantae</taxon>
        <taxon>Streptophyta</taxon>
        <taxon>Embryophyta</taxon>
        <taxon>Tracheophyta</taxon>
        <taxon>Spermatophyta</taxon>
        <taxon>Magnoliopsida</taxon>
        <taxon>Liliopsida</taxon>
        <taxon>Zingiberales</taxon>
        <taxon>Musaceae</taxon>
        <taxon>Ensete</taxon>
    </lineage>
</organism>
<name>A0A426Z234_ENSVE</name>
<evidence type="ECO:0000313" key="2">
    <source>
        <dbReference type="Proteomes" id="UP000287651"/>
    </source>
</evidence>
<gene>
    <name evidence="1" type="ORF">B296_00036632</name>
</gene>
<comment type="caution">
    <text evidence="1">The sequence shown here is derived from an EMBL/GenBank/DDBJ whole genome shotgun (WGS) entry which is preliminary data.</text>
</comment>
<proteinExistence type="predicted"/>
<reference evidence="1 2" key="1">
    <citation type="journal article" date="2014" name="Agronomy (Basel)">
        <title>A Draft Genome Sequence for Ensete ventricosum, the Drought-Tolerant Tree Against Hunger.</title>
        <authorList>
            <person name="Harrison J."/>
            <person name="Moore K.A."/>
            <person name="Paszkiewicz K."/>
            <person name="Jones T."/>
            <person name="Grant M."/>
            <person name="Ambacheew D."/>
            <person name="Muzemil S."/>
            <person name="Studholme D.J."/>
        </authorList>
    </citation>
    <scope>NUCLEOTIDE SEQUENCE [LARGE SCALE GENOMIC DNA]</scope>
</reference>